<comment type="subcellular location">
    <subcellularLocation>
        <location evidence="1">Secreted</location>
    </subcellularLocation>
</comment>
<sequence>MFFLIEVAAALGVPSAVASTVVNVILGAGTAVTILGIISSIASGGATTLLTVGWAGFKATVQRLAKQSMARAIAY</sequence>
<gene>
    <name evidence="7" type="ORF">ERS132414_00634</name>
    <name evidence="8" type="ORF">ERS132461_00280</name>
</gene>
<dbReference type="NCBIfam" id="TIGR03651">
    <property type="entry name" value="circ_ocin_uber"/>
    <property type="match status" value="1"/>
</dbReference>
<dbReference type="Gene3D" id="1.20.225.10">
    <property type="entry name" value="Bacteriocin AS-48"/>
    <property type="match status" value="1"/>
</dbReference>
<evidence type="ECO:0000313" key="10">
    <source>
        <dbReference type="Proteomes" id="UP000073388"/>
    </source>
</evidence>
<keyword evidence="3" id="KW-0929">Antimicrobial</keyword>
<evidence type="ECO:0000313" key="8">
    <source>
        <dbReference type="EMBL" id="CYV65338.1"/>
    </source>
</evidence>
<name>A0A0Z8F6H1_STRSU</name>
<dbReference type="GO" id="GO:0005576">
    <property type="term" value="C:extracellular region"/>
    <property type="evidence" value="ECO:0007669"/>
    <property type="project" value="UniProtKB-SubCell"/>
</dbReference>
<proteinExistence type="predicted"/>
<dbReference type="RefSeq" id="WP_029175572.1">
    <property type="nucleotide sequence ID" value="NZ_CEDY01000021.1"/>
</dbReference>
<reference evidence="9 10" key="1">
    <citation type="submission" date="2016-02" db="EMBL/GenBank/DDBJ databases">
        <authorList>
            <consortium name="Pathogen Informatics"/>
        </authorList>
    </citation>
    <scope>NUCLEOTIDE SEQUENCE [LARGE SCALE GENOMIC DNA]</scope>
    <source>
        <strain evidence="7 9">LSS52</strain>
        <strain evidence="8 10">LSS99</strain>
    </source>
</reference>
<dbReference type="Pfam" id="PF09221">
    <property type="entry name" value="Bacteriocin_IId"/>
    <property type="match status" value="1"/>
</dbReference>
<organism evidence="8 10">
    <name type="scientific">Streptococcus suis</name>
    <dbReference type="NCBI Taxonomy" id="1307"/>
    <lineage>
        <taxon>Bacteria</taxon>
        <taxon>Bacillati</taxon>
        <taxon>Bacillota</taxon>
        <taxon>Bacilli</taxon>
        <taxon>Lactobacillales</taxon>
        <taxon>Streptococcaceae</taxon>
        <taxon>Streptococcus</taxon>
    </lineage>
</organism>
<keyword evidence="6" id="KW-0812">Transmembrane</keyword>
<dbReference type="GO" id="GO:0042742">
    <property type="term" value="P:defense response to bacterium"/>
    <property type="evidence" value="ECO:0007669"/>
    <property type="project" value="UniProtKB-KW"/>
</dbReference>
<dbReference type="InterPro" id="IPR020038">
    <property type="entry name" value="Circ_bacteriocin"/>
</dbReference>
<dbReference type="GO" id="GO:0031640">
    <property type="term" value="P:killing of cells of another organism"/>
    <property type="evidence" value="ECO:0007669"/>
    <property type="project" value="UniProtKB-KW"/>
</dbReference>
<keyword evidence="5" id="KW-0078">Bacteriocin</keyword>
<dbReference type="EMBL" id="FIHA01000009">
    <property type="protein sequence ID" value="CYU72461.1"/>
    <property type="molecule type" value="Genomic_DNA"/>
</dbReference>
<evidence type="ECO:0000256" key="5">
    <source>
        <dbReference type="ARBA" id="ARBA00023048"/>
    </source>
</evidence>
<keyword evidence="4" id="KW-0044">Antibiotic</keyword>
<dbReference type="InterPro" id="IPR009086">
    <property type="entry name" value="Bacteriocin_AS48"/>
</dbReference>
<keyword evidence="6" id="KW-0472">Membrane</keyword>
<dbReference type="AlphaFoldDB" id="A0A0Z8F6H1"/>
<evidence type="ECO:0000256" key="1">
    <source>
        <dbReference type="ARBA" id="ARBA00004613"/>
    </source>
</evidence>
<evidence type="ECO:0000256" key="6">
    <source>
        <dbReference type="SAM" id="Phobius"/>
    </source>
</evidence>
<keyword evidence="2" id="KW-0964">Secreted</keyword>
<evidence type="ECO:0000256" key="2">
    <source>
        <dbReference type="ARBA" id="ARBA00022525"/>
    </source>
</evidence>
<feature type="transmembrane region" description="Helical" evidence="6">
    <location>
        <begin position="34"/>
        <end position="57"/>
    </location>
</feature>
<dbReference type="Proteomes" id="UP000072794">
    <property type="component" value="Unassembled WGS sequence"/>
</dbReference>
<accession>A0A0Z8F6H1</accession>
<evidence type="ECO:0000313" key="9">
    <source>
        <dbReference type="Proteomes" id="UP000072794"/>
    </source>
</evidence>
<dbReference type="SUPFAM" id="SSF47869">
    <property type="entry name" value="Bacteriocin AS-48"/>
    <property type="match status" value="1"/>
</dbReference>
<evidence type="ECO:0000313" key="7">
    <source>
        <dbReference type="EMBL" id="CYU72461.1"/>
    </source>
</evidence>
<dbReference type="Proteomes" id="UP000073388">
    <property type="component" value="Unassembled WGS sequence"/>
</dbReference>
<protein>
    <submittedName>
        <fullName evidence="8">Circular bacteriocin, circularin A/uberolysin family</fullName>
    </submittedName>
</protein>
<evidence type="ECO:0000256" key="3">
    <source>
        <dbReference type="ARBA" id="ARBA00022529"/>
    </source>
</evidence>
<dbReference type="EMBL" id="FIIX01000004">
    <property type="protein sequence ID" value="CYV65338.1"/>
    <property type="molecule type" value="Genomic_DNA"/>
</dbReference>
<keyword evidence="6" id="KW-1133">Transmembrane helix</keyword>
<evidence type="ECO:0000256" key="4">
    <source>
        <dbReference type="ARBA" id="ARBA00023022"/>
    </source>
</evidence>